<accession>A0A679JHC7</accession>
<dbReference type="AlphaFoldDB" id="A0A679JHC7"/>
<sequence length="179" mass="20155">MKSTLSSKSGKKMTEEEVCNEDLIGYDLHRAGWASLSFRVGKERPSFAVSYLHDSLGDLARMGLSLHQGAMAAEVVFMDEPGEVILAVSAGNGATDVLQFELREYRDWASWGMVSVDDHRVVARGEIARTELVRNVHAILGRIHLEVGVARYRELWVEHDFPLQDYERLSVSLHKRAMI</sequence>
<gene>
    <name evidence="1" type="ORF">VVAX_04876</name>
</gene>
<dbReference type="EMBL" id="LR743507">
    <property type="protein sequence ID" value="CAA2108361.1"/>
    <property type="molecule type" value="Genomic_DNA"/>
</dbReference>
<proteinExistence type="predicted"/>
<protein>
    <submittedName>
        <fullName evidence="1">Uncharacterized protein</fullName>
    </submittedName>
</protein>
<organism evidence="1">
    <name type="scientific">Variovorax paradoxus</name>
    <dbReference type="NCBI Taxonomy" id="34073"/>
    <lineage>
        <taxon>Bacteria</taxon>
        <taxon>Pseudomonadati</taxon>
        <taxon>Pseudomonadota</taxon>
        <taxon>Betaproteobacteria</taxon>
        <taxon>Burkholderiales</taxon>
        <taxon>Comamonadaceae</taxon>
        <taxon>Variovorax</taxon>
    </lineage>
</organism>
<evidence type="ECO:0000313" key="1">
    <source>
        <dbReference type="EMBL" id="CAA2108361.1"/>
    </source>
</evidence>
<reference evidence="1" key="1">
    <citation type="submission" date="2019-12" db="EMBL/GenBank/DDBJ databases">
        <authorList>
            <person name="Cremers G."/>
        </authorList>
    </citation>
    <scope>NUCLEOTIDE SEQUENCE</scope>
    <source>
        <strain evidence="1">Vvax</strain>
    </source>
</reference>
<name>A0A679JHC7_VARPD</name>